<organism evidence="2">
    <name type="scientific">Arundo donax</name>
    <name type="common">Giant reed</name>
    <name type="synonym">Donax arundinaceus</name>
    <dbReference type="NCBI Taxonomy" id="35708"/>
    <lineage>
        <taxon>Eukaryota</taxon>
        <taxon>Viridiplantae</taxon>
        <taxon>Streptophyta</taxon>
        <taxon>Embryophyta</taxon>
        <taxon>Tracheophyta</taxon>
        <taxon>Spermatophyta</taxon>
        <taxon>Magnoliopsida</taxon>
        <taxon>Liliopsida</taxon>
        <taxon>Poales</taxon>
        <taxon>Poaceae</taxon>
        <taxon>PACMAD clade</taxon>
        <taxon>Arundinoideae</taxon>
        <taxon>Arundineae</taxon>
        <taxon>Arundo</taxon>
    </lineage>
</organism>
<dbReference type="EMBL" id="GBRH01160889">
    <property type="protein sequence ID" value="JAE37007.1"/>
    <property type="molecule type" value="Transcribed_RNA"/>
</dbReference>
<reference evidence="2" key="2">
    <citation type="journal article" date="2015" name="Data Brief">
        <title>Shoot transcriptome of the giant reed, Arundo donax.</title>
        <authorList>
            <person name="Barrero R.A."/>
            <person name="Guerrero F.D."/>
            <person name="Moolhuijzen P."/>
            <person name="Goolsby J.A."/>
            <person name="Tidwell J."/>
            <person name="Bellgard S.E."/>
            <person name="Bellgard M.I."/>
        </authorList>
    </citation>
    <scope>NUCLEOTIDE SEQUENCE</scope>
    <source>
        <tissue evidence="2">Shoot tissue taken approximately 20 cm above the soil surface</tissue>
    </source>
</reference>
<sequence length="27" mass="3031">MDMIKQGVTTMNPCNKKNHSGMLRPVV</sequence>
<proteinExistence type="predicted"/>
<evidence type="ECO:0000256" key="1">
    <source>
        <dbReference type="SAM" id="MobiDB-lite"/>
    </source>
</evidence>
<accession>A0A0A9HJR7</accession>
<dbReference type="AlphaFoldDB" id="A0A0A9HJR7"/>
<name>A0A0A9HJR7_ARUDO</name>
<reference evidence="2" key="1">
    <citation type="submission" date="2014-09" db="EMBL/GenBank/DDBJ databases">
        <authorList>
            <person name="Magalhaes I.L.F."/>
            <person name="Oliveira U."/>
            <person name="Santos F.R."/>
            <person name="Vidigal T.H.D.A."/>
            <person name="Brescovit A.D."/>
            <person name="Santos A.J."/>
        </authorList>
    </citation>
    <scope>NUCLEOTIDE SEQUENCE</scope>
    <source>
        <tissue evidence="2">Shoot tissue taken approximately 20 cm above the soil surface</tissue>
    </source>
</reference>
<evidence type="ECO:0000313" key="2">
    <source>
        <dbReference type="EMBL" id="JAE37007.1"/>
    </source>
</evidence>
<protein>
    <submittedName>
        <fullName evidence="2">Uncharacterized protein</fullName>
    </submittedName>
</protein>
<feature type="region of interest" description="Disordered" evidence="1">
    <location>
        <begin position="1"/>
        <end position="27"/>
    </location>
</feature>